<dbReference type="Proteomes" id="UP001056120">
    <property type="component" value="Linkage Group LG11"/>
</dbReference>
<organism evidence="1 2">
    <name type="scientific">Smallanthus sonchifolius</name>
    <dbReference type="NCBI Taxonomy" id="185202"/>
    <lineage>
        <taxon>Eukaryota</taxon>
        <taxon>Viridiplantae</taxon>
        <taxon>Streptophyta</taxon>
        <taxon>Embryophyta</taxon>
        <taxon>Tracheophyta</taxon>
        <taxon>Spermatophyta</taxon>
        <taxon>Magnoliopsida</taxon>
        <taxon>eudicotyledons</taxon>
        <taxon>Gunneridae</taxon>
        <taxon>Pentapetalae</taxon>
        <taxon>asterids</taxon>
        <taxon>campanulids</taxon>
        <taxon>Asterales</taxon>
        <taxon>Asteraceae</taxon>
        <taxon>Asteroideae</taxon>
        <taxon>Heliantheae alliance</taxon>
        <taxon>Millerieae</taxon>
        <taxon>Smallanthus</taxon>
    </lineage>
</organism>
<accession>A0ACB9HVL2</accession>
<protein>
    <submittedName>
        <fullName evidence="1">Uncharacterized protein</fullName>
    </submittedName>
</protein>
<dbReference type="EMBL" id="CM042028">
    <property type="protein sequence ID" value="KAI3799867.1"/>
    <property type="molecule type" value="Genomic_DNA"/>
</dbReference>
<comment type="caution">
    <text evidence="1">The sequence shown here is derived from an EMBL/GenBank/DDBJ whole genome shotgun (WGS) entry which is preliminary data.</text>
</comment>
<reference evidence="1 2" key="2">
    <citation type="journal article" date="2022" name="Mol. Ecol. Resour.">
        <title>The genomes of chicory, endive, great burdock and yacon provide insights into Asteraceae paleo-polyploidization history and plant inulin production.</title>
        <authorList>
            <person name="Fan W."/>
            <person name="Wang S."/>
            <person name="Wang H."/>
            <person name="Wang A."/>
            <person name="Jiang F."/>
            <person name="Liu H."/>
            <person name="Zhao H."/>
            <person name="Xu D."/>
            <person name="Zhang Y."/>
        </authorList>
    </citation>
    <scope>NUCLEOTIDE SEQUENCE [LARGE SCALE GENOMIC DNA]</scope>
    <source>
        <strain evidence="2">cv. Yunnan</strain>
        <tissue evidence="1">Leaves</tissue>
    </source>
</reference>
<evidence type="ECO:0000313" key="2">
    <source>
        <dbReference type="Proteomes" id="UP001056120"/>
    </source>
</evidence>
<gene>
    <name evidence="1" type="ORF">L1987_35172</name>
</gene>
<name>A0ACB9HVL2_9ASTR</name>
<sequence>MASDLEPVPVNSQKHDPAWKHCHMYKSGDKVQLKCIYCGKMFKGGGIHRIKEHLAGQKGNASSCLRVQPDVRLLMQDSLNGVVVKKRKKQKLAEEITNFNSGEADSFGNQCAMNTEVVMLPDAEPEAIEPSSSLLVNQEEEGTESNKRGGGRRKKGLRVRKGSNALALNDSVYDDSKRVNHQLDFEEYGSRMGPARSSTDFSTLKRMVSVKHNLQSMVTSEEWMECSYSKKEEGYTTLDYISNPSFWSMCTVITHLTDPFLRLLRIIRSSVYDCVERLVPDTTIQDKIVKETTLYREAAGDFGRKIAIRGRDTLFPAEWWSTYGGACPNLVRLAVRILSQTCSLVGCKPNKIPFQHIHETKNYVEHQRLGDIVFVQYNMRLKQMFYNKEQESPDPISYDNINSVEAWVNEKEIHSNEIGRADWMIVNPPIGNVMILGPEVDDIEVLGEGFDDHEIFDGLKGSGDENGENNVLQIDCRGGMSLSCLYTVHHKVLIIHRNTPWSLGPRATDRTIPLGHGDLQQWTTVQQIFCPNTRPVANNYNDSSEEENLAEGVVRSKLGKMLKAFQSQSSPSSRFWYTRYHYNYVTKPSSNSSSLQFH</sequence>
<keyword evidence="2" id="KW-1185">Reference proteome</keyword>
<proteinExistence type="predicted"/>
<reference evidence="2" key="1">
    <citation type="journal article" date="2022" name="Mol. Ecol. Resour.">
        <title>The genomes of chicory, endive, great burdock and yacon provide insights into Asteraceae palaeo-polyploidization history and plant inulin production.</title>
        <authorList>
            <person name="Fan W."/>
            <person name="Wang S."/>
            <person name="Wang H."/>
            <person name="Wang A."/>
            <person name="Jiang F."/>
            <person name="Liu H."/>
            <person name="Zhao H."/>
            <person name="Xu D."/>
            <person name="Zhang Y."/>
        </authorList>
    </citation>
    <scope>NUCLEOTIDE SEQUENCE [LARGE SCALE GENOMIC DNA]</scope>
    <source>
        <strain evidence="2">cv. Yunnan</strain>
    </source>
</reference>
<evidence type="ECO:0000313" key="1">
    <source>
        <dbReference type="EMBL" id="KAI3799867.1"/>
    </source>
</evidence>